<reference evidence="1 2" key="1">
    <citation type="submission" date="2024-12" db="EMBL/GenBank/DDBJ databases">
        <title>The unique morphological basis and parallel evolutionary history of personate flowers in Penstemon.</title>
        <authorList>
            <person name="Depatie T.H."/>
            <person name="Wessinger C.A."/>
        </authorList>
    </citation>
    <scope>NUCLEOTIDE SEQUENCE [LARGE SCALE GENOMIC DNA]</scope>
    <source>
        <strain evidence="1">WTNN_2</strain>
        <tissue evidence="1">Leaf</tissue>
    </source>
</reference>
<dbReference type="AlphaFoldDB" id="A0ABD3SW90"/>
<gene>
    <name evidence="1" type="ORF">ACJIZ3_017229</name>
</gene>
<protein>
    <submittedName>
        <fullName evidence="1">Uncharacterized protein</fullName>
    </submittedName>
</protein>
<dbReference type="Proteomes" id="UP001634393">
    <property type="component" value="Unassembled WGS sequence"/>
</dbReference>
<organism evidence="1 2">
    <name type="scientific">Penstemon smallii</name>
    <dbReference type="NCBI Taxonomy" id="265156"/>
    <lineage>
        <taxon>Eukaryota</taxon>
        <taxon>Viridiplantae</taxon>
        <taxon>Streptophyta</taxon>
        <taxon>Embryophyta</taxon>
        <taxon>Tracheophyta</taxon>
        <taxon>Spermatophyta</taxon>
        <taxon>Magnoliopsida</taxon>
        <taxon>eudicotyledons</taxon>
        <taxon>Gunneridae</taxon>
        <taxon>Pentapetalae</taxon>
        <taxon>asterids</taxon>
        <taxon>lamiids</taxon>
        <taxon>Lamiales</taxon>
        <taxon>Plantaginaceae</taxon>
        <taxon>Cheloneae</taxon>
        <taxon>Penstemon</taxon>
    </lineage>
</organism>
<dbReference type="EMBL" id="JBJXBP010000005">
    <property type="protein sequence ID" value="KAL3828427.1"/>
    <property type="molecule type" value="Genomic_DNA"/>
</dbReference>
<keyword evidence="2" id="KW-1185">Reference proteome</keyword>
<evidence type="ECO:0000313" key="2">
    <source>
        <dbReference type="Proteomes" id="UP001634393"/>
    </source>
</evidence>
<sequence length="60" mass="6892">MLNQCQRTEASARMGTEQSCESLITLPSRKILTFSSPPLRLPLRRHFLLSVTPDRRWPAP</sequence>
<comment type="caution">
    <text evidence="1">The sequence shown here is derived from an EMBL/GenBank/DDBJ whole genome shotgun (WGS) entry which is preliminary data.</text>
</comment>
<evidence type="ECO:0000313" key="1">
    <source>
        <dbReference type="EMBL" id="KAL3828427.1"/>
    </source>
</evidence>
<proteinExistence type="predicted"/>
<name>A0ABD3SW90_9LAMI</name>
<accession>A0ABD3SW90</accession>